<dbReference type="Proteomes" id="UP001461163">
    <property type="component" value="Unassembled WGS sequence"/>
</dbReference>
<protein>
    <submittedName>
        <fullName evidence="3">HupE/UreJ family protein</fullName>
    </submittedName>
</protein>
<name>A0ABU9SUT7_9ALTE</name>
<evidence type="ECO:0000256" key="1">
    <source>
        <dbReference type="SAM" id="Phobius"/>
    </source>
</evidence>
<dbReference type="RefSeq" id="WP_342881579.1">
    <property type="nucleotide sequence ID" value="NZ_JBBMQS010000005.1"/>
</dbReference>
<keyword evidence="4" id="KW-1185">Reference proteome</keyword>
<comment type="caution">
    <text evidence="3">The sequence shown here is derived from an EMBL/GenBank/DDBJ whole genome shotgun (WGS) entry which is preliminary data.</text>
</comment>
<evidence type="ECO:0000256" key="2">
    <source>
        <dbReference type="SAM" id="SignalP"/>
    </source>
</evidence>
<organism evidence="3 4">
    <name type="scientific">Paraglaciecola mesophila</name>
    <dbReference type="NCBI Taxonomy" id="197222"/>
    <lineage>
        <taxon>Bacteria</taxon>
        <taxon>Pseudomonadati</taxon>
        <taxon>Pseudomonadota</taxon>
        <taxon>Gammaproteobacteria</taxon>
        <taxon>Alteromonadales</taxon>
        <taxon>Alteromonadaceae</taxon>
        <taxon>Paraglaciecola</taxon>
    </lineage>
</organism>
<dbReference type="InterPro" id="IPR032809">
    <property type="entry name" value="Put_HupE_UreJ"/>
</dbReference>
<keyword evidence="1" id="KW-0472">Membrane</keyword>
<reference evidence="3 4" key="1">
    <citation type="submission" date="2024-03" db="EMBL/GenBank/DDBJ databases">
        <title>Community enrichment and isolation of bacterial strains for fucoidan degradation.</title>
        <authorList>
            <person name="Sichert A."/>
        </authorList>
    </citation>
    <scope>NUCLEOTIDE SEQUENCE [LARGE SCALE GENOMIC DNA]</scope>
    <source>
        <strain evidence="3 4">AS12</strain>
    </source>
</reference>
<feature type="signal peptide" evidence="2">
    <location>
        <begin position="1"/>
        <end position="30"/>
    </location>
</feature>
<feature type="transmembrane region" description="Helical" evidence="1">
    <location>
        <begin position="227"/>
        <end position="245"/>
    </location>
</feature>
<proteinExistence type="predicted"/>
<evidence type="ECO:0000313" key="4">
    <source>
        <dbReference type="Proteomes" id="UP001461163"/>
    </source>
</evidence>
<feature type="chain" id="PRO_5046238392" evidence="2">
    <location>
        <begin position="31"/>
        <end position="389"/>
    </location>
</feature>
<gene>
    <name evidence="3" type="ORF">WNY77_09620</name>
</gene>
<keyword evidence="1" id="KW-0812">Transmembrane</keyword>
<feature type="transmembrane region" description="Helical" evidence="1">
    <location>
        <begin position="257"/>
        <end position="284"/>
    </location>
</feature>
<evidence type="ECO:0000313" key="3">
    <source>
        <dbReference type="EMBL" id="MEM5497649.1"/>
    </source>
</evidence>
<accession>A0ABU9SUT7</accession>
<keyword evidence="2" id="KW-0732">Signal</keyword>
<feature type="transmembrane region" description="Helical" evidence="1">
    <location>
        <begin position="330"/>
        <end position="357"/>
    </location>
</feature>
<dbReference type="Pfam" id="PF13795">
    <property type="entry name" value="HupE_UreJ_2"/>
    <property type="match status" value="1"/>
</dbReference>
<feature type="transmembrane region" description="Helical" evidence="1">
    <location>
        <begin position="363"/>
        <end position="384"/>
    </location>
</feature>
<dbReference type="EMBL" id="JBBMQS010000005">
    <property type="protein sequence ID" value="MEM5497649.1"/>
    <property type="molecule type" value="Genomic_DNA"/>
</dbReference>
<feature type="transmembrane region" description="Helical" evidence="1">
    <location>
        <begin position="296"/>
        <end position="318"/>
    </location>
</feature>
<sequence>MLLNKHMGRATKWLATLCLVIFVFAPQAQAHLLNMTRITLNQIDAQHAELDISVDLTRETGSSESYYQLSRIQAPLSDPNINALAQKLISATNITLDEQLLNWQLAQVDLPSDISKSEFMSDLNWPMTRFLFTATLPTTGEDSPAELSAKFTGNFSFEEPIAISIKQTSSGRSLNRWLVRDQQSPSFALQPDKLQPKARDLHSDTTSEWLHYMWQGIIHIIPQGWDHALFVLGLFLGITRVRYLLIWVTGFTIAHTLTLGLAAFGAIAIPASIIEPIIALSILWVAVENIFWRPSAWWRLAIVITFGLIHGLGFASALSQLGLPSQGLVLALISFNIGVELAQLGIILVAFLLLANWRNHPKWQSMIVIPGSTAIALVAGVILYQRVLG</sequence>
<keyword evidence="1" id="KW-1133">Transmembrane helix</keyword>